<evidence type="ECO:0000313" key="4">
    <source>
        <dbReference type="Proteomes" id="UP000501989"/>
    </source>
</evidence>
<accession>A0A6M8MSG9</accession>
<proteinExistence type="predicted"/>
<protein>
    <recommendedName>
        <fullName evidence="2">ImpA N-terminal domain-containing protein</fullName>
    </recommendedName>
</protein>
<feature type="domain" description="ImpA N-terminal" evidence="2">
    <location>
        <begin position="31"/>
        <end position="136"/>
    </location>
</feature>
<organism evidence="3 4">
    <name type="scientific">Pseudomonas graminis</name>
    <dbReference type="NCBI Taxonomy" id="158627"/>
    <lineage>
        <taxon>Bacteria</taxon>
        <taxon>Pseudomonadati</taxon>
        <taxon>Pseudomonadota</taxon>
        <taxon>Gammaproteobacteria</taxon>
        <taxon>Pseudomonadales</taxon>
        <taxon>Pseudomonadaceae</taxon>
        <taxon>Pseudomonas</taxon>
    </lineage>
</organism>
<dbReference type="KEGG" id="pgg:FX982_04154"/>
<evidence type="ECO:0000313" key="3">
    <source>
        <dbReference type="EMBL" id="QKF53162.1"/>
    </source>
</evidence>
<dbReference type="InterPro" id="IPR017739">
    <property type="entry name" value="T6SS-assoc_VCA0119"/>
</dbReference>
<dbReference type="PANTHER" id="PTHR37024">
    <property type="entry name" value="TYPE VI SECRETION SYSTEM DUF2094 AND IMPA-RELATED DOMAIN PROTEIN"/>
    <property type="match status" value="1"/>
</dbReference>
<dbReference type="RefSeq" id="WP_172612339.1">
    <property type="nucleotide sequence ID" value="NZ_CP053746.1"/>
</dbReference>
<name>A0A6M8MSG9_9PSED</name>
<keyword evidence="4" id="KW-1185">Reference proteome</keyword>
<dbReference type="Pfam" id="PF06812">
    <property type="entry name" value="ImpA_N"/>
    <property type="match status" value="1"/>
</dbReference>
<dbReference type="InterPro" id="IPR010657">
    <property type="entry name" value="ImpA_N"/>
</dbReference>
<dbReference type="NCBIfam" id="TIGR03362">
    <property type="entry name" value="VI_chp_7"/>
    <property type="match status" value="1"/>
</dbReference>
<dbReference type="Proteomes" id="UP000501989">
    <property type="component" value="Chromosome"/>
</dbReference>
<dbReference type="EMBL" id="CP053746">
    <property type="protein sequence ID" value="QKF53162.1"/>
    <property type="molecule type" value="Genomic_DNA"/>
</dbReference>
<dbReference type="AlphaFoldDB" id="A0A6M8MSG9"/>
<sequence>MSLQALVATTLGERDGVAFARGYAEHWAAWLAPISAESVVGQDPGYDDDFQSMREEVNKLSGADADRVIVLAEKLLKGTCKDLRVLTYYLWARLQRDGEAGLAEGLNLLAGMVDRYSADVLPARPNSRKVALEWLASAKVLDSLRLYPEVVKAEAERTVAALVWLNQVLEGWPAEQRPNLGALYSALSARLAQAGGIEAVVPQFSASHDSATREATSHGANHGAGPNAIRSGRDLLDNGRALASYLREQPQGWLAAHRLMKSLRWDTVHQSPPQDANGRTRLAPPRSEYRAQLKRLYLQQSWSELLDQVERMFAEGVNHFWLDLQWLLYQALSRQPAPFEGWARIVKEDLGLLLDRLPGLETLCWDDGSAFADETTREWIEQHVRTQAASAWLPTSTASIADEAEILALESEALAQADRDGVEVALAWLDTRPEIHSGRQRWLLRLLMARVAEQYGKSELALHLLGELDATGQRHGLAEWEPARVFEVKARLLKLLRIKAQRSDADKAALGKRMEPLLAALVAMDPVRAAVLCG</sequence>
<gene>
    <name evidence="3" type="ORF">FX982_04154</name>
</gene>
<evidence type="ECO:0000256" key="1">
    <source>
        <dbReference type="SAM" id="MobiDB-lite"/>
    </source>
</evidence>
<dbReference type="Pfam" id="PF16989">
    <property type="entry name" value="T6SS_VasJ"/>
    <property type="match status" value="1"/>
</dbReference>
<dbReference type="PANTHER" id="PTHR37024:SF5">
    <property type="entry name" value="IMPA N-TERMINAL DOMAIN-CONTAINING PROTEIN"/>
    <property type="match status" value="1"/>
</dbReference>
<reference evidence="4" key="1">
    <citation type="submission" date="2019-12" db="EMBL/GenBank/DDBJ databases">
        <title>Endophytic bacteria associated with Panax ginseng seedlings.</title>
        <authorList>
            <person name="Park J.M."/>
            <person name="Shin R."/>
            <person name="Jo S.H."/>
        </authorList>
    </citation>
    <scope>NUCLEOTIDE SEQUENCE [LARGE SCALE GENOMIC DNA]</scope>
    <source>
        <strain evidence="4">PgKB30</strain>
    </source>
</reference>
<feature type="region of interest" description="Disordered" evidence="1">
    <location>
        <begin position="211"/>
        <end position="231"/>
    </location>
</feature>
<evidence type="ECO:0000259" key="2">
    <source>
        <dbReference type="Pfam" id="PF06812"/>
    </source>
</evidence>